<dbReference type="OrthoDB" id="9768177at2"/>
<dbReference type="RefSeq" id="WP_133463143.1">
    <property type="nucleotide sequence ID" value="NZ_SNWI01000001.1"/>
</dbReference>
<proteinExistence type="inferred from homology"/>
<name>A0A4R6HBA0_9BACT</name>
<keyword evidence="8" id="KW-0732">Signal</keyword>
<evidence type="ECO:0000256" key="2">
    <source>
        <dbReference type="ARBA" id="ARBA00022448"/>
    </source>
</evidence>
<evidence type="ECO:0000256" key="4">
    <source>
        <dbReference type="ARBA" id="ARBA00022692"/>
    </source>
</evidence>
<comment type="subcellular location">
    <subcellularLocation>
        <location evidence="1 7">Cell outer membrane</location>
        <topology evidence="1 7">Multi-pass membrane protein</topology>
    </subcellularLocation>
</comment>
<keyword evidence="4 7" id="KW-0812">Transmembrane</keyword>
<dbReference type="Proteomes" id="UP000294848">
    <property type="component" value="Unassembled WGS sequence"/>
</dbReference>
<dbReference type="SUPFAM" id="SSF56935">
    <property type="entry name" value="Porins"/>
    <property type="match status" value="1"/>
</dbReference>
<evidence type="ECO:0000259" key="9">
    <source>
        <dbReference type="Pfam" id="PF07715"/>
    </source>
</evidence>
<reference evidence="10 11" key="1">
    <citation type="submission" date="2019-03" db="EMBL/GenBank/DDBJ databases">
        <title>Freshwater and sediment microbial communities from various areas in North America, analyzing microbe dynamics in response to fracking.</title>
        <authorList>
            <person name="Lamendella R."/>
        </authorList>
    </citation>
    <scope>NUCLEOTIDE SEQUENCE [LARGE SCALE GENOMIC DNA]</scope>
    <source>
        <strain evidence="10 11">114D</strain>
    </source>
</reference>
<feature type="domain" description="TonB-dependent receptor plug" evidence="9">
    <location>
        <begin position="213"/>
        <end position="309"/>
    </location>
</feature>
<dbReference type="Gene3D" id="2.170.130.10">
    <property type="entry name" value="TonB-dependent receptor, plug domain"/>
    <property type="match status" value="1"/>
</dbReference>
<dbReference type="Gene3D" id="2.60.40.1120">
    <property type="entry name" value="Carboxypeptidase-like, regulatory domain"/>
    <property type="match status" value="1"/>
</dbReference>
<evidence type="ECO:0000256" key="7">
    <source>
        <dbReference type="PROSITE-ProRule" id="PRU01360"/>
    </source>
</evidence>
<dbReference type="AlphaFoldDB" id="A0A4R6HBA0"/>
<keyword evidence="6 7" id="KW-0998">Cell outer membrane</keyword>
<gene>
    <name evidence="10" type="ORF">DET52_101372</name>
</gene>
<comment type="similarity">
    <text evidence="7">Belongs to the TonB-dependent receptor family.</text>
</comment>
<accession>A0A4R6HBA0</accession>
<dbReference type="NCBIfam" id="TIGR04056">
    <property type="entry name" value="OMP_RagA_SusC"/>
    <property type="match status" value="1"/>
</dbReference>
<dbReference type="InterPro" id="IPR023996">
    <property type="entry name" value="TonB-dep_OMP_SusC/RagA"/>
</dbReference>
<feature type="signal peptide" evidence="8">
    <location>
        <begin position="1"/>
        <end position="17"/>
    </location>
</feature>
<evidence type="ECO:0000256" key="3">
    <source>
        <dbReference type="ARBA" id="ARBA00022452"/>
    </source>
</evidence>
<evidence type="ECO:0000256" key="8">
    <source>
        <dbReference type="SAM" id="SignalP"/>
    </source>
</evidence>
<evidence type="ECO:0000313" key="11">
    <source>
        <dbReference type="Proteomes" id="UP000294848"/>
    </source>
</evidence>
<dbReference type="Pfam" id="PF13715">
    <property type="entry name" value="CarbopepD_reg_2"/>
    <property type="match status" value="1"/>
</dbReference>
<dbReference type="InterPro" id="IPR037066">
    <property type="entry name" value="Plug_dom_sf"/>
</dbReference>
<dbReference type="InterPro" id="IPR012910">
    <property type="entry name" value="Plug_dom"/>
</dbReference>
<keyword evidence="5 7" id="KW-0472">Membrane</keyword>
<dbReference type="GO" id="GO:0009279">
    <property type="term" value="C:cell outer membrane"/>
    <property type="evidence" value="ECO:0007669"/>
    <property type="project" value="UniProtKB-SubCell"/>
</dbReference>
<dbReference type="Gene3D" id="3.55.50.30">
    <property type="match status" value="1"/>
</dbReference>
<evidence type="ECO:0000256" key="1">
    <source>
        <dbReference type="ARBA" id="ARBA00004571"/>
    </source>
</evidence>
<keyword evidence="3 7" id="KW-1134">Transmembrane beta strand</keyword>
<dbReference type="InterPro" id="IPR039426">
    <property type="entry name" value="TonB-dep_rcpt-like"/>
</dbReference>
<dbReference type="FunFam" id="2.60.40.1120:FF:000003">
    <property type="entry name" value="Outer membrane protein Omp121"/>
    <property type="match status" value="1"/>
</dbReference>
<dbReference type="PROSITE" id="PS52016">
    <property type="entry name" value="TONB_DEPENDENT_REC_3"/>
    <property type="match status" value="1"/>
</dbReference>
<sequence>MRLTLIFTLFFVFNSLANTYSQNAKLTLKLQDATVEEVLHEIENQSEFIFIYETGTFSNTNSCNVKLENKNIEQVLSSLLEERGLSYKIDDRQVLIYRKAEKSVPLNRNQKTEQDDRQIIKGTVKDAKGEPIPGASIVVKGTTTGTVTNLDGNYSLEIPVDTQILVFSFVGMQTTEVPVNGERNIDIILKEDVQGLEEVVVTALGIKREEKALGYSVQKVSGDNISKVKGVDFATNLTGKIAGLNVANSTEFNSAPNITLRGETPLLVVDGVPYNNLTLRDIAPDDIESINVLKGATASALYGARGGSGAIMIVTKRGKEEGLHVEINSSTMINAGYLRKPKVQTSYSTGQGGKYLPGSYVWGDKMDIGREAEQYNPFTYEWEIQPLVSKGKNNLKNFQEFSSIVNTNVNVTQRGKFGSFRTSLTHVFNKGQWPNEKLNKLTYTVSGDMTLGKFKSDAGITYNKRFYPNKGGTGYGGSGYLYNLLIWSGADFDIRDYKNYWYKENELSNWMDRSWYENPYYIANEIVSANDYDVINGFINASYEISSWLTATVRSGMDMGVSKSEYRTPVGSTAGWGGRKGYYSTSRNGYFSVNNDLILIGDYTVGDFNINGLFGGSINYFKNDGLSSNTEGGLIVPGYYSLNASVDPAKTSKWYNQKQVNSLYGKLSVSWESAIFIDLTGRNDWSSTLPESTRSYFYPSAATSFVMSEFIPMPGFIDFWKIRGSWTMTKQDMGIYAINQVYSISTDVWDNMTAAYAPTSIKDAVISPATSRSYEIGTALNFMDNWLQLDVTYYNKINYNNSRSARVSSTTGYYNTLINIEEEQLRKGFEVTLSGDIIKREDMNWDVTLNWARDRYYYANIDPVYSTQKSWVKKNNRWDWLSAYDYQRDPDGNVIHGNDGMPLINQYETLQGYTAPDWMFGLSTQFSYRNLSIDVSVDGKVGGLSHAQIDQAMWNSGAHIDSDNQYRFEEVVNDNKTFIGEGVKVISGSAEWDSDGNIIRDDRVYAPNDKVVSYETYMTRVNPWIGSVRTQNLLDKTFIKLRNVAINYSLPKSFTQKLKLKQASVGVVGQNLLMWTKDFKFSDPDVGSESINSPSTRYVGFNFKLKF</sequence>
<evidence type="ECO:0000313" key="10">
    <source>
        <dbReference type="EMBL" id="TDO05016.1"/>
    </source>
</evidence>
<comment type="caution">
    <text evidence="10">The sequence shown here is derived from an EMBL/GenBank/DDBJ whole genome shotgun (WGS) entry which is preliminary data.</text>
</comment>
<evidence type="ECO:0000256" key="6">
    <source>
        <dbReference type="ARBA" id="ARBA00023237"/>
    </source>
</evidence>
<dbReference type="InterPro" id="IPR036942">
    <property type="entry name" value="Beta-barrel_TonB_sf"/>
</dbReference>
<dbReference type="EMBL" id="SNWI01000001">
    <property type="protein sequence ID" value="TDO05016.1"/>
    <property type="molecule type" value="Genomic_DNA"/>
</dbReference>
<organism evidence="10 11">
    <name type="scientific">Sunxiuqinia elliptica</name>
    <dbReference type="NCBI Taxonomy" id="655355"/>
    <lineage>
        <taxon>Bacteria</taxon>
        <taxon>Pseudomonadati</taxon>
        <taxon>Bacteroidota</taxon>
        <taxon>Bacteroidia</taxon>
        <taxon>Marinilabiliales</taxon>
        <taxon>Prolixibacteraceae</taxon>
        <taxon>Sunxiuqinia</taxon>
    </lineage>
</organism>
<dbReference type="Gene3D" id="2.40.170.20">
    <property type="entry name" value="TonB-dependent receptor, beta-barrel domain"/>
    <property type="match status" value="1"/>
</dbReference>
<keyword evidence="2 7" id="KW-0813">Transport</keyword>
<protein>
    <submittedName>
        <fullName evidence="10">TonB-linked SusC/RagA family outer membrane protein</fullName>
    </submittedName>
</protein>
<dbReference type="InterPro" id="IPR008969">
    <property type="entry name" value="CarboxyPept-like_regulatory"/>
</dbReference>
<feature type="chain" id="PRO_5020181998" evidence="8">
    <location>
        <begin position="18"/>
        <end position="1107"/>
    </location>
</feature>
<dbReference type="NCBIfam" id="TIGR04057">
    <property type="entry name" value="SusC_RagA_signa"/>
    <property type="match status" value="1"/>
</dbReference>
<dbReference type="Pfam" id="PF07715">
    <property type="entry name" value="Plug"/>
    <property type="match status" value="1"/>
</dbReference>
<evidence type="ECO:0000256" key="5">
    <source>
        <dbReference type="ARBA" id="ARBA00023136"/>
    </source>
</evidence>
<dbReference type="InterPro" id="IPR023997">
    <property type="entry name" value="TonB-dep_OMP_SusC/RagA_CS"/>
</dbReference>
<dbReference type="SUPFAM" id="SSF49464">
    <property type="entry name" value="Carboxypeptidase regulatory domain-like"/>
    <property type="match status" value="1"/>
</dbReference>